<dbReference type="Proteomes" id="UP000190037">
    <property type="component" value="Unassembled WGS sequence"/>
</dbReference>
<dbReference type="AlphaFoldDB" id="A0A1T3P5M4"/>
<evidence type="ECO:0000313" key="1">
    <source>
        <dbReference type="EMBL" id="OPC84356.1"/>
    </source>
</evidence>
<dbReference type="OrthoDB" id="3454616at2"/>
<proteinExistence type="predicted"/>
<evidence type="ECO:0000313" key="2">
    <source>
        <dbReference type="Proteomes" id="UP000190037"/>
    </source>
</evidence>
<comment type="caution">
    <text evidence="1">The sequence shown here is derived from an EMBL/GenBank/DDBJ whole genome shotgun (WGS) entry which is preliminary data.</text>
</comment>
<keyword evidence="2" id="KW-1185">Reference proteome</keyword>
<accession>A0A1T3P5M4</accession>
<reference evidence="1 2" key="1">
    <citation type="submission" date="2017-03" db="EMBL/GenBank/DDBJ databases">
        <title>Draft genome sequence of Streptomyces scabrisporus NF3, endophyte isolated from Amphipterygium adstringens.</title>
        <authorList>
            <person name="Vazquez M."/>
            <person name="Ceapa C.D."/>
            <person name="Rodriguez Luna D."/>
            <person name="Sanchez Esquivel S."/>
        </authorList>
    </citation>
    <scope>NUCLEOTIDE SEQUENCE [LARGE SCALE GENOMIC DNA]</scope>
    <source>
        <strain evidence="1 2">NF3</strain>
    </source>
</reference>
<protein>
    <recommendedName>
        <fullName evidence="3">HEAT repeat domain-containing protein</fullName>
    </recommendedName>
</protein>
<organism evidence="1 2">
    <name type="scientific">Embleya scabrispora</name>
    <dbReference type="NCBI Taxonomy" id="159449"/>
    <lineage>
        <taxon>Bacteria</taxon>
        <taxon>Bacillati</taxon>
        <taxon>Actinomycetota</taxon>
        <taxon>Actinomycetes</taxon>
        <taxon>Kitasatosporales</taxon>
        <taxon>Streptomycetaceae</taxon>
        <taxon>Embleya</taxon>
    </lineage>
</organism>
<dbReference type="EMBL" id="MWQN01000001">
    <property type="protein sequence ID" value="OPC84356.1"/>
    <property type="molecule type" value="Genomic_DNA"/>
</dbReference>
<sequence>MFDPVITSHDALLGLLRSGHGQGARRALVADRVAVLDALDGCVVRDPRAVPATESRSLYYARLYADLDAGLDGLARHLLCEEDWTDEDADRTALPLAVLGTLARLGRADATELLRSYVEEGRDWPEALDRLAAIGQDAALTGMLDIVLERGEDDELYDCVKRSTGMRPWRTWAAEDERVRAVVEQVDLDWWRWELTRSVRPGTPPTAPAQTVDQVLAEAADGPRQSLACGRRLAAVAGPEHRGAILAAAWAGPDGARAAALRYLGEQGDGALLDLAEGALAPDAPTGVRLAAAHAIGGLRTPAAVARARTWAAREDLLGEVAVRILAGAGEPADGPILLHALRARVAAAPPIGAADTDQADHFRLRDLVTGIGRLALVDALDLIRDVYRDAASAGLRACAVETLARIEPSFAAETAVEALWDCQADTRLIAARHVDARRPEAVTRLRRLAGDPAEHAEVRTAAKARLSEM</sequence>
<name>A0A1T3P5M4_9ACTN</name>
<dbReference type="STRING" id="159449.B4N89_28580"/>
<dbReference type="RefSeq" id="WP_078978649.1">
    <property type="nucleotide sequence ID" value="NZ_MWQN01000001.1"/>
</dbReference>
<evidence type="ECO:0008006" key="3">
    <source>
        <dbReference type="Google" id="ProtNLM"/>
    </source>
</evidence>
<gene>
    <name evidence="1" type="ORF">B4N89_28580</name>
</gene>